<comment type="subcellular location">
    <subcellularLocation>
        <location evidence="1">Cytoplasm</location>
    </subcellularLocation>
</comment>
<evidence type="ECO:0000256" key="1">
    <source>
        <dbReference type="ARBA" id="ARBA00004496"/>
    </source>
</evidence>
<dbReference type="Proteomes" id="UP000314983">
    <property type="component" value="Chromosome 4"/>
</dbReference>
<evidence type="ECO:0000313" key="8">
    <source>
        <dbReference type="Proteomes" id="UP000314983"/>
    </source>
</evidence>
<accession>A0A4W4HP33</accession>
<dbReference type="SMART" id="SM00021">
    <property type="entry name" value="DAX"/>
    <property type="match status" value="1"/>
</dbReference>
<sequence length="54" mass="6354">MGETKIIYHLDDQETPYLVKLPIPAERVTLADFKNVLNKPNYKFFFKSMDDDFG</sequence>
<dbReference type="InterPro" id="IPR029071">
    <property type="entry name" value="Ubiquitin-like_domsf"/>
</dbReference>
<dbReference type="GeneTree" id="ENSGT00950000182903"/>
<reference evidence="8" key="2">
    <citation type="journal article" date="2017" name="Sci. Adv.">
        <title>A tail of two voltages: Proteomic comparison of the three electric organs of the electric eel.</title>
        <authorList>
            <person name="Traeger L.L."/>
            <person name="Sabat G."/>
            <person name="Barrett-Wilt G.A."/>
            <person name="Wells G.B."/>
            <person name="Sussman M.R."/>
        </authorList>
    </citation>
    <scope>NUCLEOTIDE SEQUENCE [LARGE SCALE GENOMIC DNA]</scope>
</reference>
<evidence type="ECO:0000256" key="2">
    <source>
        <dbReference type="ARBA" id="ARBA00022473"/>
    </source>
</evidence>
<dbReference type="STRING" id="8005.ENSEEEP00000050279"/>
<dbReference type="Pfam" id="PF00778">
    <property type="entry name" value="DIX"/>
    <property type="match status" value="1"/>
</dbReference>
<dbReference type="AlphaFoldDB" id="A0A4W4HP33"/>
<evidence type="ECO:0000256" key="5">
    <source>
        <dbReference type="PROSITE-ProRule" id="PRU00069"/>
    </source>
</evidence>
<dbReference type="InterPro" id="IPR015506">
    <property type="entry name" value="Dsh/Dvl-rel"/>
</dbReference>
<organism evidence="7 8">
    <name type="scientific">Electrophorus electricus</name>
    <name type="common">Electric eel</name>
    <name type="synonym">Gymnotus electricus</name>
    <dbReference type="NCBI Taxonomy" id="8005"/>
    <lineage>
        <taxon>Eukaryota</taxon>
        <taxon>Metazoa</taxon>
        <taxon>Chordata</taxon>
        <taxon>Craniata</taxon>
        <taxon>Vertebrata</taxon>
        <taxon>Euteleostomi</taxon>
        <taxon>Actinopterygii</taxon>
        <taxon>Neopterygii</taxon>
        <taxon>Teleostei</taxon>
        <taxon>Ostariophysi</taxon>
        <taxon>Gymnotiformes</taxon>
        <taxon>Gymnotoidei</taxon>
        <taxon>Gymnotidae</taxon>
        <taxon>Electrophorus</taxon>
    </lineage>
</organism>
<dbReference type="Ensembl" id="ENSEEET00000050828.2">
    <property type="protein sequence ID" value="ENSEEEP00000050279.1"/>
    <property type="gene ID" value="ENSEEEG00000023646.2"/>
</dbReference>
<evidence type="ECO:0000256" key="3">
    <source>
        <dbReference type="ARBA" id="ARBA00022490"/>
    </source>
</evidence>
<dbReference type="OMA" id="KFRWELL"/>
<reference evidence="7" key="4">
    <citation type="submission" date="2025-08" db="UniProtKB">
        <authorList>
            <consortium name="Ensembl"/>
        </authorList>
    </citation>
    <scope>IDENTIFICATION</scope>
</reference>
<dbReference type="GO" id="GO:0005829">
    <property type="term" value="C:cytosol"/>
    <property type="evidence" value="ECO:0007669"/>
    <property type="project" value="TreeGrafter"/>
</dbReference>
<keyword evidence="2" id="KW-0217">Developmental protein</keyword>
<dbReference type="PANTHER" id="PTHR10878:SF6">
    <property type="entry name" value="SEGMENT POLARITY PROTEIN DISHEVELLED HOMOLOG DVL-3"/>
    <property type="match status" value="1"/>
</dbReference>
<dbReference type="PROSITE" id="PS50841">
    <property type="entry name" value="DIX"/>
    <property type="match status" value="1"/>
</dbReference>
<reference evidence="7" key="5">
    <citation type="submission" date="2025-09" db="UniProtKB">
        <authorList>
            <consortium name="Ensembl"/>
        </authorList>
    </citation>
    <scope>IDENTIFICATION</scope>
</reference>
<proteinExistence type="predicted"/>
<dbReference type="GO" id="GO:0060070">
    <property type="term" value="P:canonical Wnt signaling pathway"/>
    <property type="evidence" value="ECO:0007669"/>
    <property type="project" value="TreeGrafter"/>
</dbReference>
<keyword evidence="3" id="KW-0963">Cytoplasm</keyword>
<dbReference type="FunFam" id="2.40.240.130:FF:000001">
    <property type="entry name" value="Segment polarity protein dishevelled homolog DVL-1"/>
    <property type="match status" value="1"/>
</dbReference>
<reference evidence="8" key="1">
    <citation type="journal article" date="2014" name="Science">
        <title>Nonhuman genetics. Genomic basis for the convergent evolution of electric organs.</title>
        <authorList>
            <person name="Gallant J.R."/>
            <person name="Traeger L.L."/>
            <person name="Volkening J.D."/>
            <person name="Moffett H."/>
            <person name="Chen P.H."/>
            <person name="Novina C.D."/>
            <person name="Phillips G.N.Jr."/>
            <person name="Anand R."/>
            <person name="Wells G.B."/>
            <person name="Pinch M."/>
            <person name="Guth R."/>
            <person name="Unguez G.A."/>
            <person name="Albert J.S."/>
            <person name="Zakon H.H."/>
            <person name="Samanta M.P."/>
            <person name="Sussman M.R."/>
        </authorList>
    </citation>
    <scope>NUCLEOTIDE SEQUENCE [LARGE SCALE GENOMIC DNA]</scope>
</reference>
<dbReference type="GO" id="GO:0005109">
    <property type="term" value="F:frizzled binding"/>
    <property type="evidence" value="ECO:0007669"/>
    <property type="project" value="TreeGrafter"/>
</dbReference>
<dbReference type="InterPro" id="IPR038207">
    <property type="entry name" value="DIX_dom_sf"/>
</dbReference>
<keyword evidence="8" id="KW-1185">Reference proteome</keyword>
<keyword evidence="4 5" id="KW-0879">Wnt signaling pathway</keyword>
<evidence type="ECO:0000259" key="6">
    <source>
        <dbReference type="PROSITE" id="PS50841"/>
    </source>
</evidence>
<feature type="domain" description="DIX" evidence="6">
    <location>
        <begin position="1"/>
        <end position="54"/>
    </location>
</feature>
<name>A0A4W4HP33_ELEEL</name>
<dbReference type="SUPFAM" id="SSF54236">
    <property type="entry name" value="Ubiquitin-like"/>
    <property type="match status" value="1"/>
</dbReference>
<evidence type="ECO:0000313" key="7">
    <source>
        <dbReference type="Ensembl" id="ENSEEEP00000050279.1"/>
    </source>
</evidence>
<dbReference type="PANTHER" id="PTHR10878">
    <property type="entry name" value="SEGMENT POLARITY PROTEIN DISHEVELLED"/>
    <property type="match status" value="1"/>
</dbReference>
<dbReference type="InterPro" id="IPR001158">
    <property type="entry name" value="DIX"/>
</dbReference>
<reference evidence="7" key="3">
    <citation type="submission" date="2020-05" db="EMBL/GenBank/DDBJ databases">
        <title>Electrophorus electricus (electric eel) genome, fEleEle1, primary haplotype.</title>
        <authorList>
            <person name="Myers G."/>
            <person name="Meyer A."/>
            <person name="Fedrigo O."/>
            <person name="Formenti G."/>
            <person name="Rhie A."/>
            <person name="Tracey A."/>
            <person name="Sims Y."/>
            <person name="Jarvis E.D."/>
        </authorList>
    </citation>
    <scope>NUCLEOTIDE SEQUENCE [LARGE SCALE GENOMIC DNA]</scope>
</reference>
<protein>
    <recommendedName>
        <fullName evidence="6">DIX domain-containing protein</fullName>
    </recommendedName>
</protein>
<evidence type="ECO:0000256" key="4">
    <source>
        <dbReference type="ARBA" id="ARBA00022687"/>
    </source>
</evidence>
<dbReference type="Gene3D" id="2.40.240.130">
    <property type="match status" value="1"/>
</dbReference>